<dbReference type="OrthoDB" id="10010920at2759"/>
<dbReference type="Proteomes" id="UP000054321">
    <property type="component" value="Unassembled WGS sequence"/>
</dbReference>
<name>A0A0C3H0A5_OIDMZ</name>
<proteinExistence type="predicted"/>
<evidence type="ECO:0000313" key="2">
    <source>
        <dbReference type="Proteomes" id="UP000054321"/>
    </source>
</evidence>
<dbReference type="InParanoid" id="A0A0C3H0A5"/>
<dbReference type="HOGENOM" id="CLU_3175501_0_0_1"/>
<sequence length="51" mass="5641">MPGIRLEDSREIFNDAGEVVQKGAKKLWEGFSDFALQENVIGVAVGLMYVL</sequence>
<evidence type="ECO:0000313" key="1">
    <source>
        <dbReference type="EMBL" id="KIN01596.1"/>
    </source>
</evidence>
<organism evidence="1 2">
    <name type="scientific">Oidiodendron maius (strain Zn)</name>
    <dbReference type="NCBI Taxonomy" id="913774"/>
    <lineage>
        <taxon>Eukaryota</taxon>
        <taxon>Fungi</taxon>
        <taxon>Dikarya</taxon>
        <taxon>Ascomycota</taxon>
        <taxon>Pezizomycotina</taxon>
        <taxon>Leotiomycetes</taxon>
        <taxon>Leotiomycetes incertae sedis</taxon>
        <taxon>Myxotrichaceae</taxon>
        <taxon>Oidiodendron</taxon>
    </lineage>
</organism>
<accession>A0A0C3H0A5</accession>
<dbReference type="AlphaFoldDB" id="A0A0C3H0A5"/>
<dbReference type="EMBL" id="KN832875">
    <property type="protein sequence ID" value="KIN01596.1"/>
    <property type="molecule type" value="Genomic_DNA"/>
</dbReference>
<protein>
    <submittedName>
        <fullName evidence="1">Uncharacterized protein</fullName>
    </submittedName>
</protein>
<keyword evidence="2" id="KW-1185">Reference proteome</keyword>
<reference evidence="2" key="2">
    <citation type="submission" date="2015-01" db="EMBL/GenBank/DDBJ databases">
        <title>Evolutionary Origins and Diversification of the Mycorrhizal Mutualists.</title>
        <authorList>
            <consortium name="DOE Joint Genome Institute"/>
            <consortium name="Mycorrhizal Genomics Consortium"/>
            <person name="Kohler A."/>
            <person name="Kuo A."/>
            <person name="Nagy L.G."/>
            <person name="Floudas D."/>
            <person name="Copeland A."/>
            <person name="Barry K.W."/>
            <person name="Cichocki N."/>
            <person name="Veneault-Fourrey C."/>
            <person name="LaButti K."/>
            <person name="Lindquist E.A."/>
            <person name="Lipzen A."/>
            <person name="Lundell T."/>
            <person name="Morin E."/>
            <person name="Murat C."/>
            <person name="Riley R."/>
            <person name="Ohm R."/>
            <person name="Sun H."/>
            <person name="Tunlid A."/>
            <person name="Henrissat B."/>
            <person name="Grigoriev I.V."/>
            <person name="Hibbett D.S."/>
            <person name="Martin F."/>
        </authorList>
    </citation>
    <scope>NUCLEOTIDE SEQUENCE [LARGE SCALE GENOMIC DNA]</scope>
    <source>
        <strain evidence="2">Zn</strain>
    </source>
</reference>
<reference evidence="1 2" key="1">
    <citation type="submission" date="2014-04" db="EMBL/GenBank/DDBJ databases">
        <authorList>
            <consortium name="DOE Joint Genome Institute"/>
            <person name="Kuo A."/>
            <person name="Martino E."/>
            <person name="Perotto S."/>
            <person name="Kohler A."/>
            <person name="Nagy L.G."/>
            <person name="Floudas D."/>
            <person name="Copeland A."/>
            <person name="Barry K.W."/>
            <person name="Cichocki N."/>
            <person name="Veneault-Fourrey C."/>
            <person name="LaButti K."/>
            <person name="Lindquist E.A."/>
            <person name="Lipzen A."/>
            <person name="Lundell T."/>
            <person name="Morin E."/>
            <person name="Murat C."/>
            <person name="Sun H."/>
            <person name="Tunlid A."/>
            <person name="Henrissat B."/>
            <person name="Grigoriev I.V."/>
            <person name="Hibbett D.S."/>
            <person name="Martin F."/>
            <person name="Nordberg H.P."/>
            <person name="Cantor M.N."/>
            <person name="Hua S.X."/>
        </authorList>
    </citation>
    <scope>NUCLEOTIDE SEQUENCE [LARGE SCALE GENOMIC DNA]</scope>
    <source>
        <strain evidence="1 2">Zn</strain>
    </source>
</reference>
<gene>
    <name evidence="1" type="ORF">OIDMADRAFT_18572</name>
</gene>